<gene>
    <name evidence="4" type="ORF">BN1708_010669</name>
</gene>
<feature type="domain" description="AB hydrolase-1" evidence="3">
    <location>
        <begin position="163"/>
        <end position="500"/>
    </location>
</feature>
<dbReference type="InterPro" id="IPR029058">
    <property type="entry name" value="AB_hydrolase_fold"/>
</dbReference>
<accession>A0A0G4KU19</accession>
<dbReference type="AlphaFoldDB" id="A0A0G4KU19"/>
<feature type="region of interest" description="Disordered" evidence="2">
    <location>
        <begin position="792"/>
        <end position="836"/>
    </location>
</feature>
<dbReference type="PANTHER" id="PTHR42886:SF29">
    <property type="entry name" value="PUMMELIG, ISOFORM A"/>
    <property type="match status" value="1"/>
</dbReference>
<reference evidence="4 5" key="1">
    <citation type="submission" date="2015-05" db="EMBL/GenBank/DDBJ databases">
        <authorList>
            <person name="Wang D.B."/>
            <person name="Wang M."/>
        </authorList>
    </citation>
    <scope>NUCLEOTIDE SEQUENCE [LARGE SCALE GENOMIC DNA]</scope>
    <source>
        <strain evidence="4">VL1</strain>
    </source>
</reference>
<evidence type="ECO:0000313" key="5">
    <source>
        <dbReference type="Proteomes" id="UP000044602"/>
    </source>
</evidence>
<organism evidence="4 5">
    <name type="scientific">Verticillium longisporum</name>
    <name type="common">Verticillium dahliae var. longisporum</name>
    <dbReference type="NCBI Taxonomy" id="100787"/>
    <lineage>
        <taxon>Eukaryota</taxon>
        <taxon>Fungi</taxon>
        <taxon>Dikarya</taxon>
        <taxon>Ascomycota</taxon>
        <taxon>Pezizomycotina</taxon>
        <taxon>Sordariomycetes</taxon>
        <taxon>Hypocreomycetidae</taxon>
        <taxon>Glomerellales</taxon>
        <taxon>Plectosphaerellaceae</taxon>
        <taxon>Verticillium</taxon>
    </lineage>
</organism>
<dbReference type="Gene3D" id="3.40.50.1820">
    <property type="entry name" value="alpha/beta hydrolase"/>
    <property type="match status" value="1"/>
</dbReference>
<name>A0A0G4KU19_VERLO</name>
<evidence type="ECO:0000313" key="4">
    <source>
        <dbReference type="EMBL" id="CRK12915.1"/>
    </source>
</evidence>
<evidence type="ECO:0000256" key="1">
    <source>
        <dbReference type="ARBA" id="ARBA00038097"/>
    </source>
</evidence>
<dbReference type="GO" id="GO:0035965">
    <property type="term" value="P:cardiolipin acyl-chain remodeling"/>
    <property type="evidence" value="ECO:0007669"/>
    <property type="project" value="TreeGrafter"/>
</dbReference>
<dbReference type="InterPro" id="IPR000073">
    <property type="entry name" value="AB_hydrolase_1"/>
</dbReference>
<dbReference type="GO" id="GO:0055088">
    <property type="term" value="P:lipid homeostasis"/>
    <property type="evidence" value="ECO:0007669"/>
    <property type="project" value="TreeGrafter"/>
</dbReference>
<comment type="similarity">
    <text evidence="1">Belongs to the peptidase S33 family. ABHD4/ABHD5 subfamily.</text>
</comment>
<dbReference type="Pfam" id="PF00561">
    <property type="entry name" value="Abhydrolase_1"/>
    <property type="match status" value="1"/>
</dbReference>
<proteinExistence type="inferred from homology"/>
<dbReference type="SUPFAM" id="SSF53474">
    <property type="entry name" value="alpha/beta-Hydrolases"/>
    <property type="match status" value="1"/>
</dbReference>
<dbReference type="GO" id="GO:0006654">
    <property type="term" value="P:phosphatidic acid biosynthetic process"/>
    <property type="evidence" value="ECO:0007669"/>
    <property type="project" value="TreeGrafter"/>
</dbReference>
<sequence length="857" mass="91967">MIQHHSASAVVHGSRLTFAAASSIVGTTTTSTSTIRAPTVDELAQQRKIQRRTHQTMATAQQKTVDDKAKPSRPNFAYFPLGYKEAAYQWWSSISPSTAERNVLAHIPYLKDAREHATIDPADQSDPFGPRVWKTQMVNLSGQNRALNEYSVERVGEKVEENLVMLHGYGAGLGFYYKNFEPLSRRKGWKLYALDMLGMGNSTRPPFKMHAKDKQGKIDEAEAWFVDALEEWRKARNIDKFTLIGHSLGGYLSVAYALKYPGHLKKLILASPVGVPSDPYAVNEAMPEPGSSTLENEFTQDQESVVNDTHNQANASVKSATATNSSNAPRRPLPGWFAWLWDANVSPFSVVRFSGPLGPRIVSGWTSRRFNHLPTAEALSLHDYAFSVFRQKGSGEYALPYILAPGAYARSPIIDRIEGVGRQTVEKNGQKIKETGIPIVMMYGENDWMDVAGGLASEEKLKAAKRRALLEGTAEEKRRENGSARVIVVQKAGHHLYLDNADDFNESAVFAITPSTWAQPVRLAINYPTPPGTTRPELPTHQPSNYTPLGCHTRIMSAFIRSLPFAALAVASSVSTGSPGASPPYSLPSRSFGLALAQPNATTSLPVPGFGANDTSNANGAGAWGLRILVAADVSLDDAGSGSFADDDVTQLTVLALASPNGVAPEGEACATVWRGLSSNATRDAQGDDGSCEELSDACKKDLEAAGACSGDVEVPSSCEDWISTDVSSWAFRVPKNITETGRFFAHASGAEAEGSDAAQEAYAVAVTNVWPVVLRWGDDSTALRCVRASSVVQGSDDPDEVPDRDATDGGSDNGEDENSNGGSNDNNNDDDNAAGTLRTGIVGGLGAVAAALMLSV</sequence>
<dbReference type="Proteomes" id="UP000044602">
    <property type="component" value="Unassembled WGS sequence"/>
</dbReference>
<evidence type="ECO:0000256" key="2">
    <source>
        <dbReference type="SAM" id="MobiDB-lite"/>
    </source>
</evidence>
<dbReference type="GO" id="GO:0042171">
    <property type="term" value="F:lysophosphatidic acid acyltransferase activity"/>
    <property type="evidence" value="ECO:0007669"/>
    <property type="project" value="TreeGrafter"/>
</dbReference>
<dbReference type="STRING" id="100787.A0A0G4KU19"/>
<evidence type="ECO:0000259" key="3">
    <source>
        <dbReference type="Pfam" id="PF00561"/>
    </source>
</evidence>
<dbReference type="PANTHER" id="PTHR42886">
    <property type="entry name" value="RE40534P-RELATED"/>
    <property type="match status" value="1"/>
</dbReference>
<dbReference type="EMBL" id="CVQH01004224">
    <property type="protein sequence ID" value="CRK12915.1"/>
    <property type="molecule type" value="Genomic_DNA"/>
</dbReference>
<dbReference type="GO" id="GO:0004623">
    <property type="term" value="F:phospholipase A2 activity"/>
    <property type="evidence" value="ECO:0007669"/>
    <property type="project" value="TreeGrafter"/>
</dbReference>
<dbReference type="GO" id="GO:0005743">
    <property type="term" value="C:mitochondrial inner membrane"/>
    <property type="evidence" value="ECO:0007669"/>
    <property type="project" value="TreeGrafter"/>
</dbReference>
<protein>
    <recommendedName>
        <fullName evidence="3">AB hydrolase-1 domain-containing protein</fullName>
    </recommendedName>
</protein>
<keyword evidence="5" id="KW-1185">Reference proteome</keyword>